<dbReference type="OrthoDB" id="1143964at2"/>
<feature type="transmembrane region" description="Helical" evidence="1">
    <location>
        <begin position="86"/>
        <end position="105"/>
    </location>
</feature>
<gene>
    <name evidence="2" type="ORF">ES711_15135</name>
</gene>
<organism evidence="2 3">
    <name type="scientific">Gelidibacter salicanalis</name>
    <dbReference type="NCBI Taxonomy" id="291193"/>
    <lineage>
        <taxon>Bacteria</taxon>
        <taxon>Pseudomonadati</taxon>
        <taxon>Bacteroidota</taxon>
        <taxon>Flavobacteriia</taxon>
        <taxon>Flavobacteriales</taxon>
        <taxon>Flavobacteriaceae</taxon>
        <taxon>Gelidibacter</taxon>
    </lineage>
</organism>
<keyword evidence="1" id="KW-1133">Transmembrane helix</keyword>
<evidence type="ECO:0008006" key="4">
    <source>
        <dbReference type="Google" id="ProtNLM"/>
    </source>
</evidence>
<accession>A0A5C7ABM3</accession>
<keyword evidence="3" id="KW-1185">Reference proteome</keyword>
<evidence type="ECO:0000313" key="3">
    <source>
        <dbReference type="Proteomes" id="UP000321734"/>
    </source>
</evidence>
<feature type="transmembrane region" description="Helical" evidence="1">
    <location>
        <begin position="12"/>
        <end position="32"/>
    </location>
</feature>
<protein>
    <recommendedName>
        <fullName evidence="4">Sugar transporter</fullName>
    </recommendedName>
</protein>
<feature type="transmembrane region" description="Helical" evidence="1">
    <location>
        <begin position="111"/>
        <end position="128"/>
    </location>
</feature>
<dbReference type="EMBL" id="VORX01000010">
    <property type="protein sequence ID" value="TXE05637.1"/>
    <property type="molecule type" value="Genomic_DNA"/>
</dbReference>
<keyword evidence="1" id="KW-0472">Membrane</keyword>
<sequence length="139" mass="16070">MNFTSLNKPPVYFWVVSIIAFLWNAIGVYNYLAHAFMNEAQLTELSKTEQTIYTDLPTWYISVFAIAVFAGLLGSISLLLRKRWAYVLFIVSFLAVGLQQFYILTEVNPRDIFLSLAIMVISVFLIWFSKRAVARKWLT</sequence>
<feature type="transmembrane region" description="Helical" evidence="1">
    <location>
        <begin position="59"/>
        <end position="79"/>
    </location>
</feature>
<evidence type="ECO:0000313" key="2">
    <source>
        <dbReference type="EMBL" id="TXE05637.1"/>
    </source>
</evidence>
<comment type="caution">
    <text evidence="2">The sequence shown here is derived from an EMBL/GenBank/DDBJ whole genome shotgun (WGS) entry which is preliminary data.</text>
</comment>
<name>A0A5C7ABM3_9FLAO</name>
<dbReference type="AlphaFoldDB" id="A0A5C7ABM3"/>
<evidence type="ECO:0000256" key="1">
    <source>
        <dbReference type="SAM" id="Phobius"/>
    </source>
</evidence>
<keyword evidence="1" id="KW-0812">Transmembrane</keyword>
<reference evidence="2 3" key="1">
    <citation type="submission" date="2019-08" db="EMBL/GenBank/DDBJ databases">
        <title>Genome sequence of Gelidibacter salicanalis IC162T.</title>
        <authorList>
            <person name="Bowman J.P."/>
        </authorList>
    </citation>
    <scope>NUCLEOTIDE SEQUENCE [LARGE SCALE GENOMIC DNA]</scope>
    <source>
        <strain evidence="2 3">IC162</strain>
    </source>
</reference>
<proteinExistence type="predicted"/>
<dbReference type="RefSeq" id="WP_146894154.1">
    <property type="nucleotide sequence ID" value="NZ_VORX01000010.1"/>
</dbReference>
<dbReference type="Proteomes" id="UP000321734">
    <property type="component" value="Unassembled WGS sequence"/>
</dbReference>